<evidence type="ECO:0000256" key="5">
    <source>
        <dbReference type="ARBA" id="ARBA00023004"/>
    </source>
</evidence>
<evidence type="ECO:0000313" key="10">
    <source>
        <dbReference type="Proteomes" id="UP000007953"/>
    </source>
</evidence>
<evidence type="ECO:0000256" key="3">
    <source>
        <dbReference type="ARBA" id="ARBA00022723"/>
    </source>
</evidence>
<keyword evidence="5 6" id="KW-0408">Iron</keyword>
<keyword evidence="1" id="KW-0813">Transport</keyword>
<feature type="binding site" description="covalent" evidence="6">
    <location>
        <position position="338"/>
    </location>
    <ligand>
        <name>heme c</name>
        <dbReference type="ChEBI" id="CHEBI:61717"/>
    </ligand>
</feature>
<dbReference type="EMBL" id="CP002819">
    <property type="protein sequence ID" value="AEG67508.1"/>
    <property type="molecule type" value="Genomic_DNA"/>
</dbReference>
<evidence type="ECO:0000256" key="1">
    <source>
        <dbReference type="ARBA" id="ARBA00022448"/>
    </source>
</evidence>
<keyword evidence="3 6" id="KW-0479">Metal-binding</keyword>
<dbReference type="InterPro" id="IPR002324">
    <property type="entry name" value="Cyt_c_ID"/>
</dbReference>
<evidence type="ECO:0000256" key="7">
    <source>
        <dbReference type="SAM" id="MobiDB-lite"/>
    </source>
</evidence>
<gene>
    <name evidence="9" type="primary">soxD</name>
    <name evidence="9" type="ordered locus">RSPO_c00204</name>
</gene>
<comment type="PTM">
    <text evidence="6">Binds 1 heme c group covalently per subunit.</text>
</comment>
<dbReference type="GO" id="GO:0020037">
    <property type="term" value="F:heme binding"/>
    <property type="evidence" value="ECO:0007669"/>
    <property type="project" value="InterPro"/>
</dbReference>
<dbReference type="AlphaFoldDB" id="F6G6G3"/>
<dbReference type="InterPro" id="IPR009056">
    <property type="entry name" value="Cyt_c-like_dom"/>
</dbReference>
<evidence type="ECO:0000256" key="2">
    <source>
        <dbReference type="ARBA" id="ARBA00022617"/>
    </source>
</evidence>
<evidence type="ECO:0000313" key="9">
    <source>
        <dbReference type="EMBL" id="AEG67508.1"/>
    </source>
</evidence>
<feature type="binding site" description="covalent" evidence="6">
    <location>
        <position position="383"/>
    </location>
    <ligand>
        <name>heme c</name>
        <dbReference type="ChEBI" id="CHEBI:61717"/>
    </ligand>
</feature>
<evidence type="ECO:0000256" key="4">
    <source>
        <dbReference type="ARBA" id="ARBA00022982"/>
    </source>
</evidence>
<dbReference type="eggNOG" id="COG4654">
    <property type="taxonomic scope" value="Bacteria"/>
</dbReference>
<accession>F6G6G3</accession>
<evidence type="ECO:0000259" key="8">
    <source>
        <dbReference type="PROSITE" id="PS51007"/>
    </source>
</evidence>
<reference evidence="9 10" key="1">
    <citation type="journal article" date="2011" name="J. Bacteriol.">
        <title>Complete genome sequence of the plant pathogen Ralstonia solanacearum strain Po82.</title>
        <authorList>
            <person name="Xu J."/>
            <person name="Zheng H.J."/>
            <person name="Liu L."/>
            <person name="Pan Z.C."/>
            <person name="Prior P."/>
            <person name="Tang B."/>
            <person name="Xu J.S."/>
            <person name="Zhang H."/>
            <person name="Tian Q."/>
            <person name="Zhang L.Q."/>
            <person name="Feng J."/>
        </authorList>
    </citation>
    <scope>NUCLEOTIDE SEQUENCE [LARGE SCALE GENOMIC DNA]</scope>
    <source>
        <strain evidence="9 10">Po82</strain>
    </source>
</reference>
<keyword evidence="2 6" id="KW-0349">Heme</keyword>
<dbReference type="PRINTS" id="PR00606">
    <property type="entry name" value="CYTCHROMECID"/>
</dbReference>
<evidence type="ECO:0000256" key="6">
    <source>
        <dbReference type="PIRSR" id="PIRSR602324-1"/>
    </source>
</evidence>
<dbReference type="GO" id="GO:0009055">
    <property type="term" value="F:electron transfer activity"/>
    <property type="evidence" value="ECO:0007669"/>
    <property type="project" value="InterPro"/>
</dbReference>
<dbReference type="Proteomes" id="UP000007953">
    <property type="component" value="Chromosome"/>
</dbReference>
<feature type="region of interest" description="Disordered" evidence="7">
    <location>
        <begin position="49"/>
        <end position="89"/>
    </location>
</feature>
<sequence>MAARLRCNHQLGPVRLPVLGHVRGDAGGAGVPGVAVAGVLYADDRGGRAARADPLVPPGRHGGGGMRAGHDRHGRHEQRGGRDRHDHRRLPADAVRGVLVVERQYRHQAHRAGQCGQPGGVGRADPAGAVLPAVVLDGRAAADRAQPGQPRRVEHRCDRLPGLRRHPLRLQPVEPAAGALRRQPGRAVDAAGAGGGAGVGGPAAGRAVGAGPVAGRGGRDGGAAVERIRRALGDASRAGLIHRPMPIRNARAAPVPGVLPPAGRHRRTPGFGHNIGLTAARASTRAAPPTGDHMKFVASLAAGAVLAGLALSAAPAQAAVDAVRAQTLAGQNACLGCHAVDRKLVGPSYRDVAAKYKGDAGAQAKLIQKVRQGGLGVWGQIPMPANPKISDADLKTVIDWVLAGAPAK</sequence>
<feature type="domain" description="Cytochrome c" evidence="8">
    <location>
        <begin position="303"/>
        <end position="405"/>
    </location>
</feature>
<dbReference type="GO" id="GO:0005506">
    <property type="term" value="F:iron ion binding"/>
    <property type="evidence" value="ECO:0007669"/>
    <property type="project" value="InterPro"/>
</dbReference>
<name>F6G6G3_RALS8</name>
<proteinExistence type="predicted"/>
<dbReference type="InterPro" id="IPR036909">
    <property type="entry name" value="Cyt_c-like_dom_sf"/>
</dbReference>
<dbReference type="SUPFAM" id="SSF46626">
    <property type="entry name" value="Cytochrome c"/>
    <property type="match status" value="1"/>
</dbReference>
<keyword evidence="4" id="KW-0249">Electron transport</keyword>
<feature type="binding site" description="covalent" evidence="6">
    <location>
        <position position="334"/>
    </location>
    <ligand>
        <name>heme c</name>
        <dbReference type="ChEBI" id="CHEBI:61717"/>
    </ligand>
</feature>
<protein>
    <submittedName>
        <fullName evidence="9">Sulfite oxidation cytochrome c-551</fullName>
    </submittedName>
</protein>
<dbReference type="HOGENOM" id="CLU_674164_0_0_4"/>
<dbReference type="KEGG" id="rsn:RSPO_c00204"/>
<dbReference type="Gene3D" id="1.10.760.10">
    <property type="entry name" value="Cytochrome c-like domain"/>
    <property type="match status" value="1"/>
</dbReference>
<organism evidence="9 10">
    <name type="scientific">Ralstonia solanacearum (strain Po82)</name>
    <dbReference type="NCBI Taxonomy" id="1031711"/>
    <lineage>
        <taxon>Bacteria</taxon>
        <taxon>Pseudomonadati</taxon>
        <taxon>Pseudomonadota</taxon>
        <taxon>Betaproteobacteria</taxon>
        <taxon>Burkholderiales</taxon>
        <taxon>Burkholderiaceae</taxon>
        <taxon>Ralstonia</taxon>
        <taxon>Ralstonia solanacearum species complex</taxon>
    </lineage>
</organism>
<dbReference type="PATRIC" id="fig|1031711.3.peg.204"/>
<dbReference type="PROSITE" id="PS51007">
    <property type="entry name" value="CYTC"/>
    <property type="match status" value="1"/>
</dbReference>
<dbReference type="Pfam" id="PF00034">
    <property type="entry name" value="Cytochrom_C"/>
    <property type="match status" value="1"/>
</dbReference>